<dbReference type="RefSeq" id="WP_148137150.1">
    <property type="nucleotide sequence ID" value="NZ_CP017634.1"/>
</dbReference>
<protein>
    <recommendedName>
        <fullName evidence="1">Aldehyde oxidase/xanthine dehydrogenase a/b hammerhead domain-containing protein</fullName>
    </recommendedName>
</protein>
<dbReference type="Pfam" id="PF02738">
    <property type="entry name" value="MoCoBD_1"/>
    <property type="match status" value="1"/>
</dbReference>
<dbReference type="SUPFAM" id="SSF56003">
    <property type="entry name" value="Molybdenum cofactor-binding domain"/>
    <property type="match status" value="1"/>
</dbReference>
<dbReference type="InterPro" id="IPR000674">
    <property type="entry name" value="Ald_Oxase/Xan_DH_a/b"/>
</dbReference>
<organism evidence="2 3">
    <name type="scientific">Formimonas warabiya</name>
    <dbReference type="NCBI Taxonomy" id="1761012"/>
    <lineage>
        <taxon>Bacteria</taxon>
        <taxon>Bacillati</taxon>
        <taxon>Bacillota</taxon>
        <taxon>Clostridia</taxon>
        <taxon>Eubacteriales</taxon>
        <taxon>Peptococcaceae</taxon>
        <taxon>Candidatus Formimonas</taxon>
    </lineage>
</organism>
<keyword evidence="3" id="KW-1185">Reference proteome</keyword>
<dbReference type="SUPFAM" id="SSF54665">
    <property type="entry name" value="CO dehydrogenase molybdoprotein N-domain-like"/>
    <property type="match status" value="1"/>
</dbReference>
<dbReference type="InterPro" id="IPR036856">
    <property type="entry name" value="Ald_Oxase/Xan_DH_a/b_sf"/>
</dbReference>
<dbReference type="PANTHER" id="PTHR11908:SF157">
    <property type="entry name" value="XANTHINE DEHYDROGENASE SUBUNIT D-RELATED"/>
    <property type="match status" value="1"/>
</dbReference>
<evidence type="ECO:0000313" key="3">
    <source>
        <dbReference type="Proteomes" id="UP000323521"/>
    </source>
</evidence>
<accession>A0A3G1KZ27</accession>
<evidence type="ECO:0000259" key="1">
    <source>
        <dbReference type="SMART" id="SM01008"/>
    </source>
</evidence>
<reference evidence="2 3" key="1">
    <citation type="submission" date="2016-10" db="EMBL/GenBank/DDBJ databases">
        <title>Complete Genome Sequence of Peptococcaceae strain DCMF.</title>
        <authorList>
            <person name="Edwards R.J."/>
            <person name="Holland S.I."/>
            <person name="Deshpande N.P."/>
            <person name="Wong Y.K."/>
            <person name="Ertan H."/>
            <person name="Manefield M."/>
            <person name="Russell T.L."/>
            <person name="Lee M.J."/>
        </authorList>
    </citation>
    <scope>NUCLEOTIDE SEQUENCE [LARGE SCALE GENOMIC DNA]</scope>
    <source>
        <strain evidence="2 3">DCMF</strain>
    </source>
</reference>
<dbReference type="EMBL" id="CP017634">
    <property type="protein sequence ID" value="ATW27766.1"/>
    <property type="molecule type" value="Genomic_DNA"/>
</dbReference>
<dbReference type="Gene3D" id="3.90.1170.50">
    <property type="entry name" value="Aldehyde oxidase/xanthine dehydrogenase, a/b hammerhead"/>
    <property type="match status" value="1"/>
</dbReference>
<evidence type="ECO:0000313" key="2">
    <source>
        <dbReference type="EMBL" id="ATW27766.1"/>
    </source>
</evidence>
<dbReference type="InterPro" id="IPR016208">
    <property type="entry name" value="Ald_Oxase/xanthine_DH-like"/>
</dbReference>
<dbReference type="Pfam" id="PF20256">
    <property type="entry name" value="MoCoBD_2"/>
    <property type="match status" value="1"/>
</dbReference>
<dbReference type="Proteomes" id="UP000323521">
    <property type="component" value="Chromosome"/>
</dbReference>
<dbReference type="KEGG" id="fwa:DCMF_26130"/>
<proteinExistence type="predicted"/>
<feature type="domain" description="Aldehyde oxidase/xanthine dehydrogenase a/b hammerhead" evidence="1">
    <location>
        <begin position="19"/>
        <end position="124"/>
    </location>
</feature>
<dbReference type="InterPro" id="IPR046867">
    <property type="entry name" value="AldOxase/xan_DH_MoCoBD2"/>
</dbReference>
<gene>
    <name evidence="2" type="ORF">DCMF_26130</name>
</gene>
<name>A0A3G1KZ27_FORW1</name>
<dbReference type="InterPro" id="IPR037165">
    <property type="entry name" value="AldOxase/xan_DH_Mopterin-bd_sf"/>
</dbReference>
<dbReference type="PANTHER" id="PTHR11908">
    <property type="entry name" value="XANTHINE DEHYDROGENASE"/>
    <property type="match status" value="1"/>
</dbReference>
<dbReference type="GO" id="GO:0016491">
    <property type="term" value="F:oxidoreductase activity"/>
    <property type="evidence" value="ECO:0007669"/>
    <property type="project" value="InterPro"/>
</dbReference>
<dbReference type="AlphaFoldDB" id="A0A3G1KZ27"/>
<dbReference type="Gene3D" id="3.30.365.10">
    <property type="entry name" value="Aldehyde oxidase/xanthine dehydrogenase, molybdopterin binding domain"/>
    <property type="match status" value="4"/>
</dbReference>
<dbReference type="InterPro" id="IPR008274">
    <property type="entry name" value="AldOxase/xan_DH_MoCoBD1"/>
</dbReference>
<dbReference type="SMART" id="SM01008">
    <property type="entry name" value="Ald_Xan_dh_C"/>
    <property type="match status" value="1"/>
</dbReference>
<sequence>MPRIIGKSVNKVDGVAKVTGSATFVYDLMLPGMLWAKVLRSPLAHGEIISINTSKAERLPGVRAVITGGDLDDIRHGAGLKDAYVLAKDRVRFIGDPVAAVAADTEKIAEEAVKLIEVEYRELPAVFDVEDAYSITPSAVVHPDLPTYQHSPMMKPRLWPDRPNVYHTHVIASGDVEQGLKEADIVVENKYSTARIQHVQMEPHCAVASVDQEDNVTIYASENTLYACKNIFWRAFNLSPSKVRVLAPNVGGGFGGKQEIITMGIAYGLAKKSKRPVKLNFTREEVFIGAVTRHPAVIYIRDGLKKDGTLVARDIRVLFNGGAYADFGYLVVRNSTYAAVGTYKIPHFRIESYGIYTNEPIAGAFRGFGNVQVQWATECQNDILAEKAGLDPMAFRLKNVLREGDRNPAGELVFSCEAEQCMRWVKSQAEILRKQIATQEQPPYIKRGIGFSGGNKYSMAPTASLAYVKVHEDSSIEIRVGSDDPGQGLRTVVAQIAAEEFETEMSNIRVISGDTQIAPYDEGAISSRATYNVGNAVRLACEDAKRRLVEMAAQKFEVSKEELEVTDMRVRFKNNPAKEITFGDLFTYNIMGTGQYPKVGGEILGKATWFQGKTAESPSGTGDRITAFYTQGAQAIAVAVDIETGNIQVEGIASSFDTGVPINPAGVEGQIEGGTVMGLGSALMEKMVMDKGKVLNASLTGYLIPTTMDLPVCENDHTHIADGWHRDGPYGAKGLGEGTMSCTASALANAIYDAVGLRFYDLPIEPEELLKRLKGLKV</sequence>
<dbReference type="Pfam" id="PF01315">
    <property type="entry name" value="Ald_Xan_dh_C"/>
    <property type="match status" value="1"/>
</dbReference>
<dbReference type="GO" id="GO:0005506">
    <property type="term" value="F:iron ion binding"/>
    <property type="evidence" value="ECO:0007669"/>
    <property type="project" value="InterPro"/>
</dbReference>
<dbReference type="OrthoDB" id="41753at2"/>